<proteinExistence type="predicted"/>
<dbReference type="GO" id="GO:0016779">
    <property type="term" value="F:nucleotidyltransferase activity"/>
    <property type="evidence" value="ECO:0007669"/>
    <property type="project" value="UniProtKB-ARBA"/>
</dbReference>
<dbReference type="RefSeq" id="WP_109811881.1">
    <property type="nucleotide sequence ID" value="NZ_QGKU01000036.1"/>
</dbReference>
<feature type="domain" description="MobA-like NTP transferase" evidence="2">
    <location>
        <begin position="5"/>
        <end position="162"/>
    </location>
</feature>
<evidence type="ECO:0000256" key="1">
    <source>
        <dbReference type="ARBA" id="ARBA00022842"/>
    </source>
</evidence>
<keyword evidence="1" id="KW-0460">Magnesium</keyword>
<gene>
    <name evidence="3" type="ORF">DKT77_11630</name>
</gene>
<keyword evidence="4" id="KW-1185">Reference proteome</keyword>
<dbReference type="InterPro" id="IPR025877">
    <property type="entry name" value="MobA-like_NTP_Trfase"/>
</dbReference>
<comment type="caution">
    <text evidence="3">The sequence shown here is derived from an EMBL/GenBank/DDBJ whole genome shotgun (WGS) entry which is preliminary data.</text>
</comment>
<dbReference type="EMBL" id="QGKU01000036">
    <property type="protein sequence ID" value="PWR02448.1"/>
    <property type="molecule type" value="Genomic_DNA"/>
</dbReference>
<reference evidence="3 4" key="1">
    <citation type="submission" date="2018-05" db="EMBL/GenBank/DDBJ databases">
        <title>Rhodobacteraceae gen. nov., sp. nov. isolated from sea water.</title>
        <authorList>
            <person name="Ren Y."/>
        </authorList>
    </citation>
    <scope>NUCLEOTIDE SEQUENCE [LARGE SCALE GENOMIC DNA]</scope>
    <source>
        <strain evidence="3 4">TG-679</strain>
    </source>
</reference>
<dbReference type="PANTHER" id="PTHR43777">
    <property type="entry name" value="MOLYBDENUM COFACTOR CYTIDYLYLTRANSFERASE"/>
    <property type="match status" value="1"/>
</dbReference>
<accession>A0A2V2LAP4</accession>
<dbReference type="Gene3D" id="3.90.550.10">
    <property type="entry name" value="Spore Coat Polysaccharide Biosynthesis Protein SpsA, Chain A"/>
    <property type="match status" value="1"/>
</dbReference>
<name>A0A2V2LAP4_9RHOB</name>
<evidence type="ECO:0000313" key="3">
    <source>
        <dbReference type="EMBL" id="PWR02448.1"/>
    </source>
</evidence>
<dbReference type="SUPFAM" id="SSF53448">
    <property type="entry name" value="Nucleotide-diphospho-sugar transferases"/>
    <property type="match status" value="1"/>
</dbReference>
<dbReference type="InterPro" id="IPR029044">
    <property type="entry name" value="Nucleotide-diphossugar_trans"/>
</dbReference>
<sequence length="200" mass="21131">MTQIGLLLCAGHARRFTAGDKLAARFRGVPLVLHAATALQRSGVATCLAVARRGPVADCLAQRGFDIVHAGPEQQTMSDSLRLGVLQAIARDAVGVLIALGDMPFVTSSDLTAVRQRGSQIGIAAATDGTRRLPPAWFSAAHFPTLLELAGDQGAGQLLRRLAPEATVTLHPDLLADIDTEDDLSRLEPLELRAAGDRTE</sequence>
<dbReference type="Proteomes" id="UP000245680">
    <property type="component" value="Unassembled WGS sequence"/>
</dbReference>
<dbReference type="Pfam" id="PF12804">
    <property type="entry name" value="NTP_transf_3"/>
    <property type="match status" value="1"/>
</dbReference>
<dbReference type="OrthoDB" id="9779263at2"/>
<evidence type="ECO:0000313" key="4">
    <source>
        <dbReference type="Proteomes" id="UP000245680"/>
    </source>
</evidence>
<organism evidence="3 4">
    <name type="scientific">Meridianimarinicoccus roseus</name>
    <dbReference type="NCBI Taxonomy" id="2072018"/>
    <lineage>
        <taxon>Bacteria</taxon>
        <taxon>Pseudomonadati</taxon>
        <taxon>Pseudomonadota</taxon>
        <taxon>Alphaproteobacteria</taxon>
        <taxon>Rhodobacterales</taxon>
        <taxon>Paracoccaceae</taxon>
        <taxon>Meridianimarinicoccus</taxon>
    </lineage>
</organism>
<dbReference type="PANTHER" id="PTHR43777:SF1">
    <property type="entry name" value="MOLYBDENUM COFACTOR CYTIDYLYLTRANSFERASE"/>
    <property type="match status" value="1"/>
</dbReference>
<protein>
    <recommendedName>
        <fullName evidence="2">MobA-like NTP transferase domain-containing protein</fullName>
    </recommendedName>
</protein>
<dbReference type="CDD" id="cd04182">
    <property type="entry name" value="GT_2_like_f"/>
    <property type="match status" value="1"/>
</dbReference>
<evidence type="ECO:0000259" key="2">
    <source>
        <dbReference type="Pfam" id="PF12804"/>
    </source>
</evidence>
<dbReference type="AlphaFoldDB" id="A0A2V2LAP4"/>